<feature type="transmembrane region" description="Helical" evidence="9">
    <location>
        <begin position="289"/>
        <end position="310"/>
    </location>
</feature>
<sequence>MFQCGFPKILTIILSFLLTEASVRRTWHCQSDYCVNLYENINAEAGLCVEISCSFTTSSDFNPAHLVWYKCESSKSKCGDSDIIFHIYKNKIQSGFRGRVSLLEPRLHHGNCSIIISDLQESDSGSYQLRVNGYLNGEGTGFTYNTRTTVHVRALKQKPTLVVPPLTEGQQTTLTCTAPGLCPGSPPNITWRWRGEEEEDFTITRDITAVTQRHSSTLTFNPSAEHHDTNITCKISFTGDTTTEETVTLNVTYVNKLRVDGETSVKEGETLNRTCSGESFPQGQGSAPWAVAAASLSVNVLCLICMLLLWNKNKKVKPNQDDRTYVSLQKVDTSPEYDVIVRQ</sequence>
<keyword evidence="7" id="KW-1015">Disulfide bond</keyword>
<keyword evidence="4" id="KW-0130">Cell adhesion</keyword>
<evidence type="ECO:0000256" key="1">
    <source>
        <dbReference type="ARBA" id="ARBA00004167"/>
    </source>
</evidence>
<evidence type="ECO:0000256" key="3">
    <source>
        <dbReference type="ARBA" id="ARBA00022734"/>
    </source>
</evidence>
<keyword evidence="3" id="KW-0430">Lectin</keyword>
<evidence type="ECO:0000256" key="5">
    <source>
        <dbReference type="ARBA" id="ARBA00022989"/>
    </source>
</evidence>
<evidence type="ECO:0000256" key="9">
    <source>
        <dbReference type="SAM" id="Phobius"/>
    </source>
</evidence>
<dbReference type="InterPro" id="IPR013783">
    <property type="entry name" value="Ig-like_fold"/>
</dbReference>
<dbReference type="Proteomes" id="UP000822369">
    <property type="component" value="Chromosome 3"/>
</dbReference>
<comment type="similarity">
    <text evidence="8">Belongs to the immunoglobulin superfamily. SIGLEC (sialic acid binding Ig-like lectin) family.</text>
</comment>
<organism evidence="12 13">
    <name type="scientific">Nothobranchius furzeri</name>
    <name type="common">Turquoise killifish</name>
    <dbReference type="NCBI Taxonomy" id="105023"/>
    <lineage>
        <taxon>Eukaryota</taxon>
        <taxon>Metazoa</taxon>
        <taxon>Chordata</taxon>
        <taxon>Craniata</taxon>
        <taxon>Vertebrata</taxon>
        <taxon>Euteleostomi</taxon>
        <taxon>Actinopterygii</taxon>
        <taxon>Neopterygii</taxon>
        <taxon>Teleostei</taxon>
        <taxon>Neoteleostei</taxon>
        <taxon>Acanthomorphata</taxon>
        <taxon>Ovalentaria</taxon>
        <taxon>Atherinomorphae</taxon>
        <taxon>Cyprinodontiformes</taxon>
        <taxon>Nothobranchiidae</taxon>
        <taxon>Nothobranchius</taxon>
    </lineage>
</organism>
<accession>A0A9D2YUW7</accession>
<dbReference type="GO" id="GO:0007155">
    <property type="term" value="P:cell adhesion"/>
    <property type="evidence" value="ECO:0007669"/>
    <property type="project" value="UniProtKB-KW"/>
</dbReference>
<evidence type="ECO:0000313" key="13">
    <source>
        <dbReference type="Proteomes" id="UP000822369"/>
    </source>
</evidence>
<dbReference type="SUPFAM" id="SSF48726">
    <property type="entry name" value="Immunoglobulin"/>
    <property type="match status" value="2"/>
</dbReference>
<dbReference type="KEGG" id="nfu:107379299"/>
<dbReference type="InterPro" id="IPR036179">
    <property type="entry name" value="Ig-like_dom_sf"/>
</dbReference>
<dbReference type="Pfam" id="PF08205">
    <property type="entry name" value="C2-set_2"/>
    <property type="match status" value="1"/>
</dbReference>
<comment type="caution">
    <text evidence="12">The sequence shown here is derived from an EMBL/GenBank/DDBJ whole genome shotgun (WGS) entry which is preliminary data.</text>
</comment>
<reference evidence="12" key="1">
    <citation type="submission" date="2020-03" db="EMBL/GenBank/DDBJ databases">
        <title>Intra-Species Differences in Population Size shape Life History and Genome Evolution.</title>
        <authorList>
            <person name="Willemsen D."/>
            <person name="Cui R."/>
            <person name="Valenzano D.R."/>
        </authorList>
    </citation>
    <scope>NUCLEOTIDE SEQUENCE</scope>
    <source>
        <strain evidence="12">GRZ</strain>
        <tissue evidence="12">Whole</tissue>
    </source>
</reference>
<feature type="signal peptide" evidence="10">
    <location>
        <begin position="1"/>
        <end position="21"/>
    </location>
</feature>
<dbReference type="OrthoDB" id="8445877at2759"/>
<dbReference type="InterPro" id="IPR051036">
    <property type="entry name" value="SIGLEC"/>
</dbReference>
<dbReference type="GO" id="GO:0033691">
    <property type="term" value="F:sialic acid binding"/>
    <property type="evidence" value="ECO:0007669"/>
    <property type="project" value="TreeGrafter"/>
</dbReference>
<keyword evidence="2 9" id="KW-0812">Transmembrane</keyword>
<dbReference type="PROSITE" id="PS50835">
    <property type="entry name" value="IG_LIKE"/>
    <property type="match status" value="1"/>
</dbReference>
<dbReference type="GO" id="GO:0030246">
    <property type="term" value="F:carbohydrate binding"/>
    <property type="evidence" value="ECO:0007669"/>
    <property type="project" value="UniProtKB-KW"/>
</dbReference>
<dbReference type="SMART" id="SM00409">
    <property type="entry name" value="IG"/>
    <property type="match status" value="2"/>
</dbReference>
<name>A0A9D2YUW7_NOTFU</name>
<evidence type="ECO:0000256" key="8">
    <source>
        <dbReference type="ARBA" id="ARBA00038361"/>
    </source>
</evidence>
<dbReference type="InterPro" id="IPR013106">
    <property type="entry name" value="Ig_V-set"/>
</dbReference>
<comment type="subcellular location">
    <subcellularLocation>
        <location evidence="1">Membrane</location>
        <topology evidence="1">Single-pass membrane protein</topology>
    </subcellularLocation>
</comment>
<keyword evidence="6 9" id="KW-0472">Membrane</keyword>
<dbReference type="GO" id="GO:0005886">
    <property type="term" value="C:plasma membrane"/>
    <property type="evidence" value="ECO:0007669"/>
    <property type="project" value="TreeGrafter"/>
</dbReference>
<dbReference type="PANTHER" id="PTHR12035">
    <property type="entry name" value="SIALIC ACID BINDING IMMUNOGLOBULIN-LIKE LECTIN"/>
    <property type="match status" value="1"/>
</dbReference>
<dbReference type="Gene3D" id="2.60.40.10">
    <property type="entry name" value="Immunoglobulins"/>
    <property type="match status" value="2"/>
</dbReference>
<evidence type="ECO:0000256" key="2">
    <source>
        <dbReference type="ARBA" id="ARBA00022692"/>
    </source>
</evidence>
<evidence type="ECO:0000256" key="7">
    <source>
        <dbReference type="ARBA" id="ARBA00023157"/>
    </source>
</evidence>
<dbReference type="PANTHER" id="PTHR12035:SF128">
    <property type="entry name" value="BRANCHED CHAIN KETO ACID DEHYDROGENASE E1 SUBUNIT BETA,-LIKE-RELATED"/>
    <property type="match status" value="1"/>
</dbReference>
<dbReference type="Pfam" id="PF07686">
    <property type="entry name" value="V-set"/>
    <property type="match status" value="1"/>
</dbReference>
<keyword evidence="10" id="KW-0732">Signal</keyword>
<dbReference type="OMA" id="CELEVII"/>
<evidence type="ECO:0000313" key="12">
    <source>
        <dbReference type="EMBL" id="KAF7226768.1"/>
    </source>
</evidence>
<proteinExistence type="inferred from homology"/>
<dbReference type="InterPro" id="IPR013162">
    <property type="entry name" value="CD80_C2-set"/>
</dbReference>
<keyword evidence="5 9" id="KW-1133">Transmembrane helix</keyword>
<protein>
    <submittedName>
        <fullName evidence="12">Sialic acid-binding Ig-like lectin 12</fullName>
    </submittedName>
</protein>
<gene>
    <name evidence="12" type="ORF">G4P62_005554</name>
</gene>
<evidence type="ECO:0000256" key="6">
    <source>
        <dbReference type="ARBA" id="ARBA00023136"/>
    </source>
</evidence>
<evidence type="ECO:0000256" key="4">
    <source>
        <dbReference type="ARBA" id="ARBA00022889"/>
    </source>
</evidence>
<dbReference type="EMBL" id="JAAVVJ010000003">
    <property type="protein sequence ID" value="KAF7226768.1"/>
    <property type="molecule type" value="Genomic_DNA"/>
</dbReference>
<feature type="chain" id="PRO_5039601484" evidence="10">
    <location>
        <begin position="22"/>
        <end position="343"/>
    </location>
</feature>
<feature type="domain" description="Ig-like" evidence="11">
    <location>
        <begin position="159"/>
        <end position="250"/>
    </location>
</feature>
<dbReference type="InterPro" id="IPR003599">
    <property type="entry name" value="Ig_sub"/>
</dbReference>
<dbReference type="AlphaFoldDB" id="A0A9D2YUW7"/>
<dbReference type="InterPro" id="IPR007110">
    <property type="entry name" value="Ig-like_dom"/>
</dbReference>
<evidence type="ECO:0000259" key="11">
    <source>
        <dbReference type="PROSITE" id="PS50835"/>
    </source>
</evidence>
<evidence type="ECO:0000256" key="10">
    <source>
        <dbReference type="SAM" id="SignalP"/>
    </source>
</evidence>